<evidence type="ECO:0000313" key="1">
    <source>
        <dbReference type="EMBL" id="HIR59069.1"/>
    </source>
</evidence>
<dbReference type="Proteomes" id="UP000824232">
    <property type="component" value="Unassembled WGS sequence"/>
</dbReference>
<gene>
    <name evidence="1" type="ORF">IAB38_03370</name>
</gene>
<sequence length="268" mass="31199">MNKVPRFISLMSDTTAKALLKDKRYSWFYEDIIKFKTSIDLTKYKLVDAEMNTGNKAKDYRADLIYEKGKHLINLELNQFIHEYTLTKNLYYALRLAGYGYLSGENYDERYVTQINLNNKVGNDGNKDNSLIDYKLQDPKYAKILKNINIVDIYLLNYKGIRYNGTNKYETYLSMLTANSYEEMEEIVGDLEEGRIIMEKLKELGLDDKFGMYYDAEIVHKKEVNSARKEGANNERKSIAKAMLKAGESVSKVMNYTGLNKKEIKMLM</sequence>
<dbReference type="EMBL" id="DVHC01000035">
    <property type="protein sequence ID" value="HIR59069.1"/>
    <property type="molecule type" value="Genomic_DNA"/>
</dbReference>
<comment type="caution">
    <text evidence="1">The sequence shown here is derived from an EMBL/GenBank/DDBJ whole genome shotgun (WGS) entry which is preliminary data.</text>
</comment>
<protein>
    <recommendedName>
        <fullName evidence="3">Transposase</fullName>
    </recommendedName>
</protein>
<name>A0A9D1DTZ3_9FIRM</name>
<organism evidence="1 2">
    <name type="scientific">Candidatus Onthousia excrementipullorum</name>
    <dbReference type="NCBI Taxonomy" id="2840884"/>
    <lineage>
        <taxon>Bacteria</taxon>
        <taxon>Bacillati</taxon>
        <taxon>Bacillota</taxon>
        <taxon>Bacilli</taxon>
        <taxon>Candidatus Onthousia</taxon>
    </lineage>
</organism>
<proteinExistence type="predicted"/>
<evidence type="ECO:0008006" key="3">
    <source>
        <dbReference type="Google" id="ProtNLM"/>
    </source>
</evidence>
<evidence type="ECO:0000313" key="2">
    <source>
        <dbReference type="Proteomes" id="UP000824232"/>
    </source>
</evidence>
<reference evidence="1" key="1">
    <citation type="submission" date="2020-10" db="EMBL/GenBank/DDBJ databases">
        <authorList>
            <person name="Gilroy R."/>
        </authorList>
    </citation>
    <scope>NUCLEOTIDE SEQUENCE</scope>
    <source>
        <strain evidence="1">CHK184-20233</strain>
    </source>
</reference>
<dbReference type="AlphaFoldDB" id="A0A9D1DTZ3"/>
<reference evidence="1" key="2">
    <citation type="journal article" date="2021" name="PeerJ">
        <title>Extensive microbial diversity within the chicken gut microbiome revealed by metagenomics and culture.</title>
        <authorList>
            <person name="Gilroy R."/>
            <person name="Ravi A."/>
            <person name="Getino M."/>
            <person name="Pursley I."/>
            <person name="Horton D.L."/>
            <person name="Alikhan N.F."/>
            <person name="Baker D."/>
            <person name="Gharbi K."/>
            <person name="Hall N."/>
            <person name="Watson M."/>
            <person name="Adriaenssens E.M."/>
            <person name="Foster-Nyarko E."/>
            <person name="Jarju S."/>
            <person name="Secka A."/>
            <person name="Antonio M."/>
            <person name="Oren A."/>
            <person name="Chaudhuri R.R."/>
            <person name="La Ragione R."/>
            <person name="Hildebrand F."/>
            <person name="Pallen M.J."/>
        </authorList>
    </citation>
    <scope>NUCLEOTIDE SEQUENCE</scope>
    <source>
        <strain evidence="1">CHK184-20233</strain>
    </source>
</reference>
<accession>A0A9D1DTZ3</accession>